<evidence type="ECO:0000313" key="2">
    <source>
        <dbReference type="Proteomes" id="UP001565242"/>
    </source>
</evidence>
<dbReference type="RefSeq" id="WP_369918847.1">
    <property type="nucleotide sequence ID" value="NZ_JBCLSQ010000033.1"/>
</dbReference>
<name>A0ABV4DAR6_9LACT</name>
<dbReference type="Pfam" id="PF13289">
    <property type="entry name" value="SIR2_2"/>
    <property type="match status" value="1"/>
</dbReference>
<gene>
    <name evidence="1" type="ORF">AALM99_10375</name>
</gene>
<keyword evidence="2" id="KW-1185">Reference proteome</keyword>
<organism evidence="1 2">
    <name type="scientific">Lactococcus muris</name>
    <dbReference type="NCBI Taxonomy" id="2941330"/>
    <lineage>
        <taxon>Bacteria</taxon>
        <taxon>Bacillati</taxon>
        <taxon>Bacillota</taxon>
        <taxon>Bacilli</taxon>
        <taxon>Lactobacillales</taxon>
        <taxon>Streptococcaceae</taxon>
        <taxon>Lactococcus</taxon>
    </lineage>
</organism>
<proteinExistence type="predicted"/>
<comment type="caution">
    <text evidence="1">The sequence shown here is derived from an EMBL/GenBank/DDBJ whole genome shotgun (WGS) entry which is preliminary data.</text>
</comment>
<protein>
    <submittedName>
        <fullName evidence="1">SIR2 family protein</fullName>
    </submittedName>
</protein>
<dbReference type="EMBL" id="JBCLSQ010000033">
    <property type="protein sequence ID" value="MEY8538847.1"/>
    <property type="molecule type" value="Genomic_DNA"/>
</dbReference>
<sequence>MTEMGSLYHFQGKKNTLADIKKLDDQKLSISSFVKQAIKTSNLVIFYGSGCSVKAIPMMGQTMEKILQNVDNSDVQEKFSTYQSKTGASDDDIEGFLSWLQNGIAFESDLTKQQTLETVFEKVQKEFIETIPKYNDENYFSSPCVETYSKFYQKIFEYRTPESDKLSIFTPNYDLFTEYALEYNNISYTTGFTTDLTNKFDINQFKYRLVDDTNRYKNKWQPVKKEANLYKMHGSINWVQDSKGQLYQRNYKNLESERVVIYPTQLKHQETAQTPYSELFREFSNCLQKPNTTLLVMGYGFPDEHINTIISQNLQNPDFNLIIFGNKGEEKMKQFQDKNGKNNFHLIGGDINGEKGHYFNVIVDEYLGSQVENKDDE</sequence>
<dbReference type="Proteomes" id="UP001565242">
    <property type="component" value="Unassembled WGS sequence"/>
</dbReference>
<reference evidence="1 2" key="1">
    <citation type="submission" date="2024-03" db="EMBL/GenBank/DDBJ databases">
        <title>Mouse gut bacterial collection (mGBC) of GemPharmatech.</title>
        <authorList>
            <person name="He Y."/>
            <person name="Dong L."/>
            <person name="Wu D."/>
            <person name="Gao X."/>
            <person name="Lin Z."/>
        </authorList>
    </citation>
    <scope>NUCLEOTIDE SEQUENCE [LARGE SCALE GENOMIC DNA]</scope>
    <source>
        <strain evidence="1 2">20-218</strain>
    </source>
</reference>
<evidence type="ECO:0000313" key="1">
    <source>
        <dbReference type="EMBL" id="MEY8538847.1"/>
    </source>
</evidence>
<accession>A0ABV4DAR6</accession>